<sequence length="372" mass="42292">MDAKQQSFELTVGLELLETNVPSKSLFLQRLHLQVSPVPLSQRAPQLLSFENIGWYTKNGDWTPELVSAAYNTYGRLIEEQKCLEETGMDGISLAASFANLPSLQSVVMQSTNFGPLGPAELPKDVIELQRQILISPYTTQSFRSSDTGRIQFRNLIRASGVNSLKITDLSVMDDRKLLVPGNLRWHPGDLLMCRNAVAHVRRLYLKLPLYNYQGEYVAGVFENQLGVLMQSMPLLEDLTIVAWPSSSYVPWLSAWEPLQIPILRKVSVQCIDFTEDDLFRYLERHAATLREVELSCIEMRNGSFSSLFQRMRDALGLKRLILSGIFEEIKGSYVHYPSEVMSAIEKFVTRRSQVYPDKELLKCLYEQTISG</sequence>
<reference evidence="1 2" key="1">
    <citation type="submission" date="2018-05" db="EMBL/GenBank/DDBJ databases">
        <title>Draft genome sequence of Scytalidium lignicola DSM 105466, a ubiquitous saprotrophic fungus.</title>
        <authorList>
            <person name="Buettner E."/>
            <person name="Gebauer A.M."/>
            <person name="Hofrichter M."/>
            <person name="Liers C."/>
            <person name="Kellner H."/>
        </authorList>
    </citation>
    <scope>NUCLEOTIDE SEQUENCE [LARGE SCALE GENOMIC DNA]</scope>
    <source>
        <strain evidence="1 2">DSM 105466</strain>
    </source>
</reference>
<gene>
    <name evidence="1" type="ORF">B7463_g8012</name>
</gene>
<protein>
    <submittedName>
        <fullName evidence="1">Uncharacterized protein</fullName>
    </submittedName>
</protein>
<dbReference type="EMBL" id="NCSJ02000167">
    <property type="protein sequence ID" value="RFU28329.1"/>
    <property type="molecule type" value="Genomic_DNA"/>
</dbReference>
<dbReference type="AlphaFoldDB" id="A0A3E2H4M7"/>
<dbReference type="Proteomes" id="UP000258309">
    <property type="component" value="Unassembled WGS sequence"/>
</dbReference>
<evidence type="ECO:0000313" key="1">
    <source>
        <dbReference type="EMBL" id="RFU28329.1"/>
    </source>
</evidence>
<accession>A0A3E2H4M7</accession>
<dbReference type="STRING" id="5539.A0A3E2H4M7"/>
<name>A0A3E2H4M7_SCYLI</name>
<evidence type="ECO:0000313" key="2">
    <source>
        <dbReference type="Proteomes" id="UP000258309"/>
    </source>
</evidence>
<proteinExistence type="predicted"/>
<dbReference type="OrthoDB" id="5422579at2759"/>
<feature type="non-terminal residue" evidence="1">
    <location>
        <position position="372"/>
    </location>
</feature>
<comment type="caution">
    <text evidence="1">The sequence shown here is derived from an EMBL/GenBank/DDBJ whole genome shotgun (WGS) entry which is preliminary data.</text>
</comment>
<organism evidence="1 2">
    <name type="scientific">Scytalidium lignicola</name>
    <name type="common">Hyphomycete</name>
    <dbReference type="NCBI Taxonomy" id="5539"/>
    <lineage>
        <taxon>Eukaryota</taxon>
        <taxon>Fungi</taxon>
        <taxon>Dikarya</taxon>
        <taxon>Ascomycota</taxon>
        <taxon>Pezizomycotina</taxon>
        <taxon>Leotiomycetes</taxon>
        <taxon>Leotiomycetes incertae sedis</taxon>
        <taxon>Scytalidium</taxon>
    </lineage>
</organism>
<keyword evidence="2" id="KW-1185">Reference proteome</keyword>
<feature type="non-terminal residue" evidence="1">
    <location>
        <position position="1"/>
    </location>
</feature>